<gene>
    <name evidence="2" type="ORF">ABSL23_14755</name>
</gene>
<evidence type="ECO:0000313" key="2">
    <source>
        <dbReference type="EMBL" id="XCF16484.1"/>
    </source>
</evidence>
<dbReference type="EMBL" id="CP159204">
    <property type="protein sequence ID" value="XCF16484.1"/>
    <property type="molecule type" value="Genomic_DNA"/>
</dbReference>
<evidence type="ECO:0008006" key="3">
    <source>
        <dbReference type="Google" id="ProtNLM"/>
    </source>
</evidence>
<dbReference type="RefSeq" id="WP_353634298.1">
    <property type="nucleotide sequence ID" value="NZ_CP159204.1"/>
</dbReference>
<feature type="compositionally biased region" description="Low complexity" evidence="1">
    <location>
        <begin position="25"/>
        <end position="42"/>
    </location>
</feature>
<reference evidence="2" key="1">
    <citation type="submission" date="2024-06" db="EMBL/GenBank/DDBJ databases">
        <title>Genome Sequence of an extremely halophilic archaeon isolated from Permian era halite, Salado Formation, Carlsbad, New Mexico: Halobacterium sp. strain NMX12-1.</title>
        <authorList>
            <person name="Sotoa L."/>
            <person name="DasSarma P."/>
            <person name="Anton B.P."/>
            <person name="Vincze T."/>
            <person name="Verma I."/>
            <person name="Eralp B."/>
            <person name="Powers D.W."/>
            <person name="Dozier B.L."/>
            <person name="Roberts R.J."/>
            <person name="DasSarma S."/>
        </authorList>
    </citation>
    <scope>NUCLEOTIDE SEQUENCE</scope>
    <source>
        <strain evidence="2">NMX12-1</strain>
    </source>
</reference>
<dbReference type="GO" id="GO:0008237">
    <property type="term" value="F:metallopeptidase activity"/>
    <property type="evidence" value="ECO:0007669"/>
    <property type="project" value="InterPro"/>
</dbReference>
<proteinExistence type="predicted"/>
<dbReference type="AlphaFoldDB" id="A0AAU8CEN5"/>
<dbReference type="PROSITE" id="PS51257">
    <property type="entry name" value="PROKAR_LIPOPROTEIN"/>
    <property type="match status" value="1"/>
</dbReference>
<feature type="region of interest" description="Disordered" evidence="1">
    <location>
        <begin position="23"/>
        <end position="45"/>
    </location>
</feature>
<dbReference type="InterPro" id="IPR024079">
    <property type="entry name" value="MetalloPept_cat_dom_sf"/>
</dbReference>
<accession>A0AAU8CEN5</accession>
<dbReference type="GeneID" id="91110433"/>
<dbReference type="Gene3D" id="3.40.390.10">
    <property type="entry name" value="Collagenase (Catalytic Domain)"/>
    <property type="match status" value="1"/>
</dbReference>
<dbReference type="SUPFAM" id="SSF55486">
    <property type="entry name" value="Metalloproteases ('zincins'), catalytic domain"/>
    <property type="match status" value="1"/>
</dbReference>
<organism evidence="2">
    <name type="scientific">Halobacterium sp. NMX12-1</name>
    <dbReference type="NCBI Taxonomy" id="3166650"/>
    <lineage>
        <taxon>Archaea</taxon>
        <taxon>Methanobacteriati</taxon>
        <taxon>Methanobacteriota</taxon>
        <taxon>Stenosarchaea group</taxon>
        <taxon>Halobacteria</taxon>
        <taxon>Halobacteriales</taxon>
        <taxon>Halobacteriaceae</taxon>
        <taxon>Halobacterium</taxon>
    </lineage>
</organism>
<protein>
    <recommendedName>
        <fullName evidence="3">Matrixin</fullName>
    </recommendedName>
</protein>
<evidence type="ECO:0000256" key="1">
    <source>
        <dbReference type="SAM" id="MobiDB-lite"/>
    </source>
</evidence>
<sequence>MRARVLVVAALLLVAGCGGQANPGATTDAAETTDATTVETTTGPANPWQSEQLTVAVRTGEYTDPEYVAAVRRATAYWNDHAAASAYDVELSFERNASNPDVVVEYTSRLQVCGGETSTGTFYSCTDTYDSGETEPGTSTVELAGGYTANATERIATRAFARLLSVPDGDEPADFPELSNPANRDPWPEPGPVVVSVDQTAASRNVTPLVEQAVAYWERDGVTKNYTADFRVAPNASNPDVVVRFEPNVTSCGVESGTSILGCAPVFGVHDRTYEQETIEIETGYTGESTLETLKHEFGHLHGRLHGQAPMPLMNATSDATRLPIPDARTVAYPWRTTNVSVAVEGEPTEFEQEQVDAALGYFESGAEGFFAAETPSFARTQNASAADIVITVSDDGSACGDGYGGGSCGSVRGYSTDADDALEYYTEAEITTANADEDSVAWHVGYWLAYAFGAQDGEFPEPLDGQNDDRDGRWWE</sequence>
<name>A0AAU8CEN5_9EURY</name>
<dbReference type="KEGG" id="hanx:ABSL23_14755"/>